<dbReference type="AlphaFoldDB" id="A0A2W4Z905"/>
<proteinExistence type="predicted"/>
<keyword evidence="4" id="KW-0067">ATP-binding</keyword>
<organism evidence="6 7">
    <name type="scientific">Phormidesmis priestleyi</name>
    <dbReference type="NCBI Taxonomy" id="268141"/>
    <lineage>
        <taxon>Bacteria</taxon>
        <taxon>Bacillati</taxon>
        <taxon>Cyanobacteriota</taxon>
        <taxon>Cyanophyceae</taxon>
        <taxon>Leptolyngbyales</taxon>
        <taxon>Leptolyngbyaceae</taxon>
        <taxon>Phormidesmis</taxon>
    </lineage>
</organism>
<reference evidence="6 7" key="2">
    <citation type="submission" date="2018-06" db="EMBL/GenBank/DDBJ databases">
        <title>Metagenomic assembly of (sub)arctic Cyanobacteria and their associated microbiome from non-axenic cultures.</title>
        <authorList>
            <person name="Baurain D."/>
        </authorList>
    </citation>
    <scope>NUCLEOTIDE SEQUENCE [LARGE SCALE GENOMIC DNA]</scope>
    <source>
        <strain evidence="6">ULC027bin1</strain>
    </source>
</reference>
<evidence type="ECO:0000256" key="4">
    <source>
        <dbReference type="ARBA" id="ARBA00022840"/>
    </source>
</evidence>
<gene>
    <name evidence="6" type="ORF">DCF15_11510</name>
</gene>
<keyword evidence="1 6" id="KW-0808">Transferase</keyword>
<dbReference type="Gene3D" id="3.30.230.10">
    <property type="match status" value="1"/>
</dbReference>
<feature type="non-terminal residue" evidence="6">
    <location>
        <position position="1"/>
    </location>
</feature>
<evidence type="ECO:0000259" key="5">
    <source>
        <dbReference type="Pfam" id="PF08544"/>
    </source>
</evidence>
<dbReference type="Pfam" id="PF08544">
    <property type="entry name" value="GHMP_kinases_C"/>
    <property type="match status" value="1"/>
</dbReference>
<evidence type="ECO:0000256" key="1">
    <source>
        <dbReference type="ARBA" id="ARBA00022679"/>
    </source>
</evidence>
<accession>A0A2W4Z905</accession>
<name>A0A2W4Z905_9CYAN</name>
<dbReference type="Proteomes" id="UP000249794">
    <property type="component" value="Unassembled WGS sequence"/>
</dbReference>
<feature type="domain" description="GHMP kinase C-terminal" evidence="5">
    <location>
        <begin position="83"/>
        <end position="162"/>
    </location>
</feature>
<keyword evidence="2" id="KW-0547">Nucleotide-binding</keyword>
<dbReference type="GO" id="GO:0005524">
    <property type="term" value="F:ATP binding"/>
    <property type="evidence" value="ECO:0007669"/>
    <property type="project" value="UniProtKB-KW"/>
</dbReference>
<dbReference type="EC" id="2.7.1.148" evidence="6"/>
<dbReference type="PANTHER" id="PTHR43527:SF2">
    <property type="entry name" value="4-DIPHOSPHOCYTIDYL-2-C-METHYL-D-ERYTHRITOL KINASE, CHLOROPLASTIC"/>
    <property type="match status" value="1"/>
</dbReference>
<dbReference type="InterPro" id="IPR014721">
    <property type="entry name" value="Ribsml_uS5_D2-typ_fold_subgr"/>
</dbReference>
<dbReference type="PANTHER" id="PTHR43527">
    <property type="entry name" value="4-DIPHOSPHOCYTIDYL-2-C-METHYL-D-ERYTHRITOL KINASE, CHLOROPLASTIC"/>
    <property type="match status" value="1"/>
</dbReference>
<evidence type="ECO:0000313" key="6">
    <source>
        <dbReference type="EMBL" id="PZO54765.1"/>
    </source>
</evidence>
<comment type="caution">
    <text evidence="6">The sequence shown here is derived from an EMBL/GenBank/DDBJ whole genome shotgun (WGS) entry which is preliminary data.</text>
</comment>
<dbReference type="EMBL" id="QBMP01000110">
    <property type="protein sequence ID" value="PZO54765.1"/>
    <property type="molecule type" value="Genomic_DNA"/>
</dbReference>
<evidence type="ECO:0000313" key="7">
    <source>
        <dbReference type="Proteomes" id="UP000249794"/>
    </source>
</evidence>
<protein>
    <submittedName>
        <fullName evidence="6">4-(Cytidine 5'-diphospho)-2-C-methyl-D-erythritol kinase</fullName>
        <ecNumber evidence="6">2.7.1.148</ecNumber>
    </submittedName>
</protein>
<dbReference type="InterPro" id="IPR036554">
    <property type="entry name" value="GHMP_kinase_C_sf"/>
</dbReference>
<reference evidence="7" key="1">
    <citation type="submission" date="2018-04" db="EMBL/GenBank/DDBJ databases">
        <authorList>
            <person name="Cornet L."/>
        </authorList>
    </citation>
    <scope>NUCLEOTIDE SEQUENCE [LARGE SCALE GENOMIC DNA]</scope>
</reference>
<evidence type="ECO:0000256" key="2">
    <source>
        <dbReference type="ARBA" id="ARBA00022741"/>
    </source>
</evidence>
<evidence type="ECO:0000256" key="3">
    <source>
        <dbReference type="ARBA" id="ARBA00022777"/>
    </source>
</evidence>
<dbReference type="Gene3D" id="3.30.70.890">
    <property type="entry name" value="GHMP kinase, C-terminal domain"/>
    <property type="match status" value="1"/>
</dbReference>
<dbReference type="InterPro" id="IPR013750">
    <property type="entry name" value="GHMP_kinase_C_dom"/>
</dbReference>
<keyword evidence="3 6" id="KW-0418">Kinase</keyword>
<dbReference type="SUPFAM" id="SSF55060">
    <property type="entry name" value="GHMP Kinase, C-terminal domain"/>
    <property type="match status" value="1"/>
</dbReference>
<sequence>LGSDVPFCLAGGCAIATGRGEEINPIPNSAKLCAVLAKYTSLSVSTPWAYGSYRQQFEHTYLPLSKTASLAERRSRVHSGPIVQALSHQNQDDIGNHLYNDLEKVVLPAHPKVANLKAIMTDATHRQNGIGTLMSGSGPTVFSLTQTLEQAQRLLTEIRQTVNDPDLQLHAAEFSSQGIQLKS</sequence>
<dbReference type="GO" id="GO:0050515">
    <property type="term" value="F:4-(cytidine 5'-diphospho)-2-C-methyl-D-erythritol kinase activity"/>
    <property type="evidence" value="ECO:0007669"/>
    <property type="project" value="UniProtKB-EC"/>
</dbReference>